<evidence type="ECO:0000313" key="1">
    <source>
        <dbReference type="EMBL" id="ERJ76216.1"/>
    </source>
</evidence>
<comment type="caution">
    <text evidence="1">The sequence shown here is derived from an EMBL/GenBank/DDBJ whole genome shotgun (WGS) entry which is preliminary data.</text>
</comment>
<protein>
    <submittedName>
        <fullName evidence="1">Uncharacterized protein</fullName>
    </submittedName>
</protein>
<dbReference type="HOGENOM" id="CLU_3277543_0_0_9"/>
<name>U2IQM0_9STRE</name>
<dbReference type="AlphaFoldDB" id="U2IQM0"/>
<reference evidence="1 2" key="1">
    <citation type="submission" date="2013-06" db="EMBL/GenBank/DDBJ databases">
        <authorList>
            <person name="Weinstock G."/>
            <person name="Sodergren E."/>
            <person name="Lobos E.A."/>
            <person name="Fulton L."/>
            <person name="Fulton R."/>
            <person name="Courtney L."/>
            <person name="Fronick C."/>
            <person name="O'Laughlin M."/>
            <person name="Godfrey J."/>
            <person name="Wilson R.M."/>
            <person name="Miner T."/>
            <person name="Farmer C."/>
            <person name="Delehaunty K."/>
            <person name="Cordes M."/>
            <person name="Minx P."/>
            <person name="Tomlinson C."/>
            <person name="Chen J."/>
            <person name="Wollam A."/>
            <person name="Pepin K.H."/>
            <person name="Bhonagiri V."/>
            <person name="Zhang X."/>
            <person name="Warren W."/>
            <person name="Mitreva M."/>
            <person name="Mardis E.R."/>
            <person name="Wilson R.K."/>
        </authorList>
    </citation>
    <scope>NUCLEOTIDE SEQUENCE [LARGE SCALE GENOMIC DNA]</scope>
    <source>
        <strain evidence="1 2">W1703</strain>
    </source>
</reference>
<dbReference type="Proteomes" id="UP000016617">
    <property type="component" value="Unassembled WGS sequence"/>
</dbReference>
<evidence type="ECO:0000313" key="2">
    <source>
        <dbReference type="Proteomes" id="UP000016617"/>
    </source>
</evidence>
<dbReference type="EMBL" id="AWVA01000069">
    <property type="protein sequence ID" value="ERJ76216.1"/>
    <property type="molecule type" value="Genomic_DNA"/>
</dbReference>
<organism evidence="1 2">
    <name type="scientific">Streptococcus sobrinus W1703</name>
    <dbReference type="NCBI Taxonomy" id="1227275"/>
    <lineage>
        <taxon>Bacteria</taxon>
        <taxon>Bacillati</taxon>
        <taxon>Bacillota</taxon>
        <taxon>Bacilli</taxon>
        <taxon>Lactobacillales</taxon>
        <taxon>Streptococcaceae</taxon>
        <taxon>Streptococcus</taxon>
    </lineage>
</organism>
<accession>U2IQM0</accession>
<gene>
    <name evidence="1" type="ORF">HMPREF1557_01110</name>
</gene>
<proteinExistence type="predicted"/>
<sequence length="41" mass="4880">MSFLIELDCDSAEFWKIEPVIVISLLYFQTRVKKLQDSFIL</sequence>
<dbReference type="PATRIC" id="fig|1227275.3.peg.980"/>